<comment type="catalytic activity">
    <reaction evidence="11 12">
        <text>adenosine(4) in tRNA(His) + S-adenosyl-L-methionine = 2'-O-methyladenosine(4) in tRNA(His) + S-adenosyl-L-homocysteine + H(+)</text>
        <dbReference type="Rhea" id="RHEA:43196"/>
        <dbReference type="Rhea" id="RHEA-COMP:10401"/>
        <dbReference type="Rhea" id="RHEA-COMP:10402"/>
        <dbReference type="ChEBI" id="CHEBI:15378"/>
        <dbReference type="ChEBI" id="CHEBI:57856"/>
        <dbReference type="ChEBI" id="CHEBI:59789"/>
        <dbReference type="ChEBI" id="CHEBI:74411"/>
        <dbReference type="ChEBI" id="CHEBI:74477"/>
        <dbReference type="EC" id="2.1.1.225"/>
    </reaction>
</comment>
<dbReference type="InterPro" id="IPR007871">
    <property type="entry name" value="Methyltransferase_TRM13"/>
</dbReference>
<organism evidence="15 16">
    <name type="scientific">Naegleria fowleri</name>
    <name type="common">Brain eating amoeba</name>
    <dbReference type="NCBI Taxonomy" id="5763"/>
    <lineage>
        <taxon>Eukaryota</taxon>
        <taxon>Discoba</taxon>
        <taxon>Heterolobosea</taxon>
        <taxon>Tetramitia</taxon>
        <taxon>Eutetramitia</taxon>
        <taxon>Vahlkampfiidae</taxon>
        <taxon>Naegleria</taxon>
    </lineage>
</organism>
<comment type="similarity">
    <text evidence="1 12">Belongs to the methyltransferase TRM13 family.</text>
</comment>
<dbReference type="Pfam" id="PF11722">
    <property type="entry name" value="zf-TRM13_CCCH"/>
    <property type="match status" value="1"/>
</dbReference>
<dbReference type="GO" id="GO:0008270">
    <property type="term" value="F:zinc ion binding"/>
    <property type="evidence" value="ECO:0007669"/>
    <property type="project" value="UniProtKB-KW"/>
</dbReference>
<sequence length="639" mass="72888">MSVTPSSPSSSSSSLDSSLDSSLTTRDTTTTTTTHPSLKSSSKSSSCPQQEHPTQCHFYVKQKHRFCKRERAPNSLYCHTHTIHDDGQDTATTKKNTHISSSSSSSLTTTNSTTTIQQEQHSSQPMKRVPCPIDPSHSVYEYRLKKHLKICNKSLSQNRMMQQPYYCPSIHYNYLKNYHHYDHTNHSNLNNNTTTNNTNQNHDYTNNNNNINNNTTNNNNNTTTSISFTNIGDLFKHHSEYFKNLISKINYLYDHQLQINTLIEEHMNEDYNFIQSSTNDDEEFREKHHKQHCSIIYNIQHSQCLSHDFDYIEFGCGKGSLSYCVRRALIDMAILERRKELHKREDQMNSIEHSMKPMNTIENSVENSIENSMENSIMNSIEKNSSATYRMPEHSKQNAITPKVISNQTFILIDRENQRRKVDNFIKYGTRLHNNKNQPQDGITAEIVNVERILADIGDLDLSQVKCIDSHAGENVIKGMNMITTTTTTSSTTRTNNNNNNTTSTTTTTTSRDTTSTTNNNNTTSSETRDITTIFSESDNMMLTHTCCSQSIYRHTISISKHLCGIATDLTLCCLYSLNTTIPHKNKGIFIALCCHHKCTFDGYINKQFLHDCGINETDFKAMTLLTSFATCQFSKLSK</sequence>
<dbReference type="RefSeq" id="XP_044562573.1">
    <property type="nucleotide sequence ID" value="XM_044706458.1"/>
</dbReference>
<feature type="domain" description="CHHC U11-48K-type" evidence="14">
    <location>
        <begin position="128"/>
        <end position="155"/>
    </location>
</feature>
<comment type="catalytic activity">
    <reaction evidence="10 12">
        <text>cytidine(4) in tRNA(Gly)(GCC) + S-adenosyl-L-methionine = 2'-O-methylcytidine(4) in tRNA(Gly)(GCC) + S-adenosyl-L-homocysteine + H(+)</text>
        <dbReference type="Rhea" id="RHEA:43192"/>
        <dbReference type="Rhea" id="RHEA-COMP:10399"/>
        <dbReference type="Rhea" id="RHEA-COMP:10400"/>
        <dbReference type="ChEBI" id="CHEBI:15378"/>
        <dbReference type="ChEBI" id="CHEBI:57856"/>
        <dbReference type="ChEBI" id="CHEBI:59789"/>
        <dbReference type="ChEBI" id="CHEBI:74495"/>
        <dbReference type="ChEBI" id="CHEBI:82748"/>
        <dbReference type="EC" id="2.1.1.225"/>
    </reaction>
</comment>
<dbReference type="PROSITE" id="PS51800">
    <property type="entry name" value="ZF_CHHC_U11_48K"/>
    <property type="match status" value="1"/>
</dbReference>
<keyword evidence="3 12" id="KW-0808">Transferase</keyword>
<evidence type="ECO:0000259" key="14">
    <source>
        <dbReference type="PROSITE" id="PS51800"/>
    </source>
</evidence>
<evidence type="ECO:0000256" key="10">
    <source>
        <dbReference type="ARBA" id="ARBA00048635"/>
    </source>
</evidence>
<keyword evidence="5 12" id="KW-0819">tRNA processing</keyword>
<dbReference type="EMBL" id="VFQX01000033">
    <property type="protein sequence ID" value="KAF0977860.1"/>
    <property type="molecule type" value="Genomic_DNA"/>
</dbReference>
<keyword evidence="4 12" id="KW-0949">S-adenosyl-L-methionine</keyword>
<evidence type="ECO:0000256" key="5">
    <source>
        <dbReference type="ARBA" id="ARBA00022694"/>
    </source>
</evidence>
<protein>
    <recommendedName>
        <fullName evidence="12">tRNA:m(4)X modification enzyme TRM13</fullName>
        <ecNumber evidence="12">2.1.1.225</ecNumber>
    </recommendedName>
</protein>
<dbReference type="OMA" id="TICEYIV"/>
<reference evidence="15 16" key="1">
    <citation type="journal article" date="2019" name="Sci. Rep.">
        <title>Nanopore sequencing improves the draft genome of the human pathogenic amoeba Naegleria fowleri.</title>
        <authorList>
            <person name="Liechti N."/>
            <person name="Schurch N."/>
            <person name="Bruggmann R."/>
            <person name="Wittwer M."/>
        </authorList>
    </citation>
    <scope>NUCLEOTIDE SEQUENCE [LARGE SCALE GENOMIC DNA]</scope>
    <source>
        <strain evidence="15 16">ATCC 30894</strain>
    </source>
</reference>
<accession>A0A6A5BVU6</accession>
<dbReference type="InterPro" id="IPR021721">
    <property type="entry name" value="Znf_CCCH-type_TRM13"/>
</dbReference>
<feature type="compositionally biased region" description="Low complexity" evidence="13">
    <location>
        <begin position="1"/>
        <end position="46"/>
    </location>
</feature>
<feature type="region of interest" description="Disordered" evidence="13">
    <location>
        <begin position="185"/>
        <end position="218"/>
    </location>
</feature>
<gene>
    <name evidence="15" type="ORF">FDP41_003182</name>
</gene>
<dbReference type="InterPro" id="IPR022776">
    <property type="entry name" value="TRM13/UPF0224_CHHC_Znf_dom"/>
</dbReference>
<dbReference type="Proteomes" id="UP000444721">
    <property type="component" value="Unassembled WGS sequence"/>
</dbReference>
<proteinExistence type="inferred from homology"/>
<dbReference type="Pfam" id="PF05253">
    <property type="entry name" value="zf-U11-48K"/>
    <property type="match status" value="1"/>
</dbReference>
<evidence type="ECO:0000256" key="8">
    <source>
        <dbReference type="ARBA" id="ARBA00022833"/>
    </source>
</evidence>
<evidence type="ECO:0000313" key="16">
    <source>
        <dbReference type="Proteomes" id="UP000444721"/>
    </source>
</evidence>
<comment type="function">
    <text evidence="12">tRNA methylase which 2'-O-methylates cytidine(4) in tRNA(Pro) and tRNA(Gly)(GCC), and adenosine(4) in tRNA(His).</text>
</comment>
<dbReference type="InterPro" id="IPR039044">
    <property type="entry name" value="Trm13"/>
</dbReference>
<keyword evidence="6 12" id="KW-0479">Metal-binding</keyword>
<feature type="compositionally biased region" description="Low complexity" evidence="13">
    <location>
        <begin position="98"/>
        <end position="116"/>
    </location>
</feature>
<keyword evidence="8 12" id="KW-0862">Zinc</keyword>
<evidence type="ECO:0000256" key="6">
    <source>
        <dbReference type="ARBA" id="ARBA00022723"/>
    </source>
</evidence>
<dbReference type="VEuPathDB" id="AmoebaDB:FDP41_003182"/>
<comment type="catalytic activity">
    <reaction evidence="9 12">
        <text>cytidine(4) in tRNA(Pro) + S-adenosyl-L-methionine = 2'-O-methylcytidine(4) in tRNA(Pro) + S-adenosyl-L-homocysteine + H(+)</text>
        <dbReference type="Rhea" id="RHEA:32767"/>
        <dbReference type="Rhea" id="RHEA-COMP:10397"/>
        <dbReference type="Rhea" id="RHEA-COMP:10398"/>
        <dbReference type="ChEBI" id="CHEBI:15378"/>
        <dbReference type="ChEBI" id="CHEBI:57856"/>
        <dbReference type="ChEBI" id="CHEBI:59789"/>
        <dbReference type="ChEBI" id="CHEBI:74495"/>
        <dbReference type="ChEBI" id="CHEBI:82748"/>
        <dbReference type="EC" id="2.1.1.225"/>
    </reaction>
</comment>
<dbReference type="EC" id="2.1.1.225" evidence="12"/>
<dbReference type="GO" id="GO:0030488">
    <property type="term" value="P:tRNA methylation"/>
    <property type="evidence" value="ECO:0007669"/>
    <property type="project" value="InterPro"/>
</dbReference>
<evidence type="ECO:0000256" key="4">
    <source>
        <dbReference type="ARBA" id="ARBA00022691"/>
    </source>
</evidence>
<evidence type="ECO:0000256" key="9">
    <source>
        <dbReference type="ARBA" id="ARBA00048165"/>
    </source>
</evidence>
<evidence type="ECO:0000256" key="11">
    <source>
        <dbReference type="ARBA" id="ARBA00049393"/>
    </source>
</evidence>
<dbReference type="PANTHER" id="PTHR12998">
    <property type="entry name" value="TRNA:M(4)X MODIFICATION ENZYME TRM13 HOMOLOG"/>
    <property type="match status" value="1"/>
</dbReference>
<feature type="compositionally biased region" description="Low complexity" evidence="13">
    <location>
        <begin position="488"/>
        <end position="526"/>
    </location>
</feature>
<dbReference type="Pfam" id="PF05206">
    <property type="entry name" value="TRM13"/>
    <property type="match status" value="2"/>
</dbReference>
<evidence type="ECO:0000256" key="1">
    <source>
        <dbReference type="ARBA" id="ARBA00005265"/>
    </source>
</evidence>
<name>A0A6A5BVU6_NAEFO</name>
<keyword evidence="2 12" id="KW-0489">Methyltransferase</keyword>
<feature type="region of interest" description="Disordered" evidence="13">
    <location>
        <begin position="1"/>
        <end position="53"/>
    </location>
</feature>
<dbReference type="GO" id="GO:0106050">
    <property type="term" value="F:tRNA 2'-O-methyltransferase activity"/>
    <property type="evidence" value="ECO:0007669"/>
    <property type="project" value="UniProtKB-UniRule"/>
</dbReference>
<evidence type="ECO:0000256" key="13">
    <source>
        <dbReference type="SAM" id="MobiDB-lite"/>
    </source>
</evidence>
<dbReference type="GeneID" id="68110400"/>
<dbReference type="PANTHER" id="PTHR12998:SF0">
    <property type="entry name" value="TRNA:M(4)X MODIFICATION ENZYME TRM13 HOMOLOG"/>
    <property type="match status" value="1"/>
</dbReference>
<comment type="caution">
    <text evidence="15">The sequence shown here is derived from an EMBL/GenBank/DDBJ whole genome shotgun (WGS) entry which is preliminary data.</text>
</comment>
<dbReference type="VEuPathDB" id="AmoebaDB:NfTy_059500"/>
<feature type="region of interest" description="Disordered" evidence="13">
    <location>
        <begin position="488"/>
        <end position="528"/>
    </location>
</feature>
<keyword evidence="16" id="KW-1185">Reference proteome</keyword>
<feature type="region of interest" description="Disordered" evidence="13">
    <location>
        <begin position="85"/>
        <end position="130"/>
    </location>
</feature>
<dbReference type="OrthoDB" id="258806at2759"/>
<dbReference type="AlphaFoldDB" id="A0A6A5BVU6"/>
<evidence type="ECO:0000313" key="15">
    <source>
        <dbReference type="EMBL" id="KAF0977860.1"/>
    </source>
</evidence>
<evidence type="ECO:0000256" key="12">
    <source>
        <dbReference type="RuleBase" id="RU367103"/>
    </source>
</evidence>
<evidence type="ECO:0000256" key="3">
    <source>
        <dbReference type="ARBA" id="ARBA00022679"/>
    </source>
</evidence>
<feature type="compositionally biased region" description="Low complexity" evidence="13">
    <location>
        <begin position="186"/>
        <end position="218"/>
    </location>
</feature>
<evidence type="ECO:0000256" key="2">
    <source>
        <dbReference type="ARBA" id="ARBA00022603"/>
    </source>
</evidence>
<keyword evidence="7 12" id="KW-0863">Zinc-finger</keyword>
<evidence type="ECO:0000256" key="7">
    <source>
        <dbReference type="ARBA" id="ARBA00022771"/>
    </source>
</evidence>